<comment type="caution">
    <text evidence="2">The sequence shown here is derived from an EMBL/GenBank/DDBJ whole genome shotgun (WGS) entry which is preliminary data.</text>
</comment>
<proteinExistence type="predicted"/>
<keyword evidence="3" id="KW-1185">Reference proteome</keyword>
<feature type="region of interest" description="Disordered" evidence="1">
    <location>
        <begin position="1"/>
        <end position="46"/>
    </location>
</feature>
<gene>
    <name evidence="2" type="ORF">DFK10_15570</name>
</gene>
<dbReference type="OrthoDB" id="7871639at2"/>
<organism evidence="2 3">
    <name type="scientific">Salibaculum griseiflavum</name>
    <dbReference type="NCBI Taxonomy" id="1914409"/>
    <lineage>
        <taxon>Bacteria</taxon>
        <taxon>Pseudomonadati</taxon>
        <taxon>Pseudomonadota</taxon>
        <taxon>Alphaproteobacteria</taxon>
        <taxon>Rhodobacterales</taxon>
        <taxon>Roseobacteraceae</taxon>
        <taxon>Salibaculum</taxon>
    </lineage>
</organism>
<evidence type="ECO:0000313" key="3">
    <source>
        <dbReference type="Proteomes" id="UP000245293"/>
    </source>
</evidence>
<dbReference type="AlphaFoldDB" id="A0A2V1P309"/>
<feature type="compositionally biased region" description="Low complexity" evidence="1">
    <location>
        <begin position="37"/>
        <end position="46"/>
    </location>
</feature>
<evidence type="ECO:0000256" key="1">
    <source>
        <dbReference type="SAM" id="MobiDB-lite"/>
    </source>
</evidence>
<sequence length="131" mass="13189">MLRPQPRPEALDTNAAPAPPPDARTAEDFDTTDEAARAAAVAGAPEAGARRLGTTIGALGSAAEPGIWIKTPLVTVVTQGRADYPAAGTSIAVELRPSGGVPGAGSQVSLAAMRLLQAPLTGLPELVLFAQ</sequence>
<reference evidence="3" key="1">
    <citation type="submission" date="2018-05" db="EMBL/GenBank/DDBJ databases">
        <authorList>
            <person name="Du Z."/>
            <person name="Wang X."/>
        </authorList>
    </citation>
    <scope>NUCLEOTIDE SEQUENCE [LARGE SCALE GENOMIC DNA]</scope>
    <source>
        <strain evidence="3">WDS4C29</strain>
    </source>
</reference>
<name>A0A2V1P309_9RHOB</name>
<accession>A0A2V1P309</accession>
<evidence type="ECO:0000313" key="2">
    <source>
        <dbReference type="EMBL" id="PWG15702.1"/>
    </source>
</evidence>
<dbReference type="EMBL" id="QETF01000026">
    <property type="protein sequence ID" value="PWG15702.1"/>
    <property type="molecule type" value="Genomic_DNA"/>
</dbReference>
<protein>
    <submittedName>
        <fullName evidence="2">D-galactarate dehydratase</fullName>
    </submittedName>
</protein>
<dbReference type="Proteomes" id="UP000245293">
    <property type="component" value="Unassembled WGS sequence"/>
</dbReference>